<evidence type="ECO:0000313" key="1">
    <source>
        <dbReference type="EMBL" id="TFZ79956.1"/>
    </source>
</evidence>
<dbReference type="RefSeq" id="WP_135283035.1">
    <property type="nucleotide sequence ID" value="NZ_SRIO01000078.1"/>
</dbReference>
<keyword evidence="2" id="KW-1185">Reference proteome</keyword>
<name>A0A4Z0F7B9_9GAMM</name>
<reference evidence="1 2" key="1">
    <citation type="journal article" date="2019" name="ISME J.">
        <title>Candidatus Macondimonas diazotrophica, a novel gammaproteobacterial genus dominating crude-oil-contaminated coastal sediments.</title>
        <authorList>
            <person name="Karthikeyan S."/>
            <person name="Konstantinidis K."/>
        </authorList>
    </citation>
    <scope>NUCLEOTIDE SEQUENCE [LARGE SCALE GENOMIC DNA]</scope>
    <source>
        <strain evidence="1 2">KTK01</strain>
    </source>
</reference>
<organism evidence="1 2">
    <name type="scientific">Candidatus Macondimonas diazotrophica</name>
    <dbReference type="NCBI Taxonomy" id="2305248"/>
    <lineage>
        <taxon>Bacteria</taxon>
        <taxon>Pseudomonadati</taxon>
        <taxon>Pseudomonadota</taxon>
        <taxon>Gammaproteobacteria</taxon>
        <taxon>Chromatiales</taxon>
        <taxon>Ectothiorhodospiraceae</taxon>
        <taxon>Candidatus Macondimonas</taxon>
    </lineage>
</organism>
<accession>A0A4Z0F7B9</accession>
<gene>
    <name evidence="1" type="ORF">E4680_13950</name>
</gene>
<evidence type="ECO:0000313" key="2">
    <source>
        <dbReference type="Proteomes" id="UP000297890"/>
    </source>
</evidence>
<proteinExistence type="predicted"/>
<dbReference type="AlphaFoldDB" id="A0A4Z0F7B9"/>
<dbReference type="EMBL" id="SRIO01000078">
    <property type="protein sequence ID" value="TFZ79956.1"/>
    <property type="molecule type" value="Genomic_DNA"/>
</dbReference>
<protein>
    <submittedName>
        <fullName evidence="1">Uncharacterized protein</fullName>
    </submittedName>
</protein>
<comment type="caution">
    <text evidence="1">The sequence shown here is derived from an EMBL/GenBank/DDBJ whole genome shotgun (WGS) entry which is preliminary data.</text>
</comment>
<sequence>MDKTERSKWHWLLDPLVTLTNLMDTKADTDIDRVRTDIRKVASVLLLTYVKENKLEASWIIRRHDNFRVFKVDGVSYQYADKFNLLSGNGRRAILDDVYGIPYIDALMRFNEMERKMDEENDKT</sequence>
<dbReference type="Proteomes" id="UP000297890">
    <property type="component" value="Unassembled WGS sequence"/>
</dbReference>